<comment type="caution">
    <text evidence="2">The sequence shown here is derived from an EMBL/GenBank/DDBJ whole genome shotgun (WGS) entry which is preliminary data.</text>
</comment>
<dbReference type="Proteomes" id="UP000078046">
    <property type="component" value="Unassembled WGS sequence"/>
</dbReference>
<dbReference type="AlphaFoldDB" id="A0A177AU89"/>
<feature type="transmembrane region" description="Helical" evidence="1">
    <location>
        <begin position="62"/>
        <end position="87"/>
    </location>
</feature>
<organism evidence="2 3">
    <name type="scientific">Intoshia linei</name>
    <dbReference type="NCBI Taxonomy" id="1819745"/>
    <lineage>
        <taxon>Eukaryota</taxon>
        <taxon>Metazoa</taxon>
        <taxon>Spiralia</taxon>
        <taxon>Lophotrochozoa</taxon>
        <taxon>Mesozoa</taxon>
        <taxon>Orthonectida</taxon>
        <taxon>Rhopaluridae</taxon>
        <taxon>Intoshia</taxon>
    </lineage>
</organism>
<proteinExistence type="predicted"/>
<reference evidence="2 3" key="1">
    <citation type="submission" date="2016-04" db="EMBL/GenBank/DDBJ databases">
        <title>The genome of Intoshia linei affirms orthonectids as highly simplified spiralians.</title>
        <authorList>
            <person name="Mikhailov K.V."/>
            <person name="Slusarev G.S."/>
            <person name="Nikitin M.A."/>
            <person name="Logacheva M.D."/>
            <person name="Penin A."/>
            <person name="Aleoshin V."/>
            <person name="Panchin Y.V."/>
        </authorList>
    </citation>
    <scope>NUCLEOTIDE SEQUENCE [LARGE SCALE GENOMIC DNA]</scope>
    <source>
        <strain evidence="2">Intl2013</strain>
        <tissue evidence="2">Whole animal</tissue>
    </source>
</reference>
<evidence type="ECO:0000313" key="3">
    <source>
        <dbReference type="Proteomes" id="UP000078046"/>
    </source>
</evidence>
<name>A0A177AU89_9BILA</name>
<keyword evidence="1" id="KW-1133">Transmembrane helix</keyword>
<gene>
    <name evidence="2" type="ORF">A3Q56_06704</name>
</gene>
<keyword evidence="3" id="KW-1185">Reference proteome</keyword>
<protein>
    <submittedName>
        <fullName evidence="2">Uncharacterized protein</fullName>
    </submittedName>
</protein>
<evidence type="ECO:0000256" key="1">
    <source>
        <dbReference type="SAM" id="Phobius"/>
    </source>
</evidence>
<evidence type="ECO:0000313" key="2">
    <source>
        <dbReference type="EMBL" id="OAF65587.1"/>
    </source>
</evidence>
<dbReference type="EMBL" id="LWCA01001230">
    <property type="protein sequence ID" value="OAF65587.1"/>
    <property type="molecule type" value="Genomic_DNA"/>
</dbReference>
<keyword evidence="1" id="KW-0812">Transmembrane</keyword>
<keyword evidence="1" id="KW-0472">Membrane</keyword>
<accession>A0A177AU89</accession>
<sequence>MKNIDIRGYEPVYNSEHAEKFCAADIFNPLVKNVSCNHVAEYIPQLVIKYGQKTSITAKTRYILYIVIGVSAFIILFILLCVIYIILKVKNYTFF</sequence>